<feature type="binding site" evidence="12">
    <location>
        <begin position="38"/>
        <end position="40"/>
    </location>
    <ligand>
        <name>ATP</name>
        <dbReference type="ChEBI" id="CHEBI:30616"/>
    </ligand>
</feature>
<dbReference type="PANTHER" id="PTHR10210">
    <property type="entry name" value="RIBOSE-PHOSPHATE DIPHOSPHOKINASE FAMILY MEMBER"/>
    <property type="match status" value="1"/>
</dbReference>
<keyword evidence="3 12" id="KW-0479">Metal-binding</keyword>
<evidence type="ECO:0000313" key="15">
    <source>
        <dbReference type="Proteomes" id="UP000199400"/>
    </source>
</evidence>
<evidence type="ECO:0000256" key="12">
    <source>
        <dbReference type="HAMAP-Rule" id="MF_00583"/>
    </source>
</evidence>
<dbReference type="OrthoDB" id="9777067at2"/>
<feature type="binding site" evidence="12">
    <location>
        <position position="197"/>
    </location>
    <ligand>
        <name>D-ribose 5-phosphate</name>
        <dbReference type="ChEBI" id="CHEBI:78346"/>
    </ligand>
</feature>
<dbReference type="Pfam" id="PF14572">
    <property type="entry name" value="Pribosyl_synth"/>
    <property type="match status" value="1"/>
</dbReference>
<evidence type="ECO:0000256" key="2">
    <source>
        <dbReference type="ARBA" id="ARBA00022679"/>
    </source>
</evidence>
<reference evidence="15" key="1">
    <citation type="submission" date="2016-10" db="EMBL/GenBank/DDBJ databases">
        <authorList>
            <person name="Varghese N."/>
            <person name="Submissions S."/>
        </authorList>
    </citation>
    <scope>NUCLEOTIDE SEQUENCE [LARGE SCALE GENOMIC DNA]</scope>
    <source>
        <strain evidence="15">ATCC 25963</strain>
    </source>
</reference>
<protein>
    <recommendedName>
        <fullName evidence="12">Ribose-phosphate pyrophosphokinase</fullName>
        <shortName evidence="12">RPPK</shortName>
        <ecNumber evidence="12">2.7.6.1</ecNumber>
    </recommendedName>
    <alternativeName>
        <fullName evidence="12">5-phospho-D-ribosyl alpha-1-diphosphate synthase</fullName>
    </alternativeName>
    <alternativeName>
        <fullName evidence="12">Phosphoribosyl diphosphate synthase</fullName>
    </alternativeName>
    <alternativeName>
        <fullName evidence="12">Phosphoribosyl pyrophosphate synthase</fullName>
        <shortName evidence="12">P-Rib-PP synthase</shortName>
        <shortName evidence="12">PRPP synthase</shortName>
        <shortName evidence="12">PRPPase</shortName>
    </alternativeName>
</protein>
<dbReference type="InterPro" id="IPR029099">
    <property type="entry name" value="Pribosyltran_N"/>
</dbReference>
<evidence type="ECO:0000256" key="11">
    <source>
        <dbReference type="ARBA" id="ARBA00061444"/>
    </source>
</evidence>
<dbReference type="EMBL" id="FOMX01000029">
    <property type="protein sequence ID" value="SFF10283.1"/>
    <property type="molecule type" value="Genomic_DNA"/>
</dbReference>
<comment type="similarity">
    <text evidence="11 12">Belongs to the ribose-phosphate pyrophosphokinase family. Class I subfamily.</text>
</comment>
<keyword evidence="12" id="KW-0963">Cytoplasm</keyword>
<dbReference type="FunFam" id="3.40.50.2020:FF:000001">
    <property type="entry name" value="Ribose-phosphate pyrophosphokinase"/>
    <property type="match status" value="1"/>
</dbReference>
<dbReference type="GO" id="GO:0000287">
    <property type="term" value="F:magnesium ion binding"/>
    <property type="evidence" value="ECO:0007669"/>
    <property type="project" value="UniProtKB-UniRule"/>
</dbReference>
<dbReference type="FunFam" id="3.40.50.2020:FF:000002">
    <property type="entry name" value="Ribose-phosphate pyrophosphokinase"/>
    <property type="match status" value="1"/>
</dbReference>
<dbReference type="EC" id="2.7.6.1" evidence="12"/>
<name>A0A1I2FZD6_9BACT</name>
<accession>A0A1I2FZD6</accession>
<dbReference type="InterPro" id="IPR029057">
    <property type="entry name" value="PRTase-like"/>
</dbReference>
<keyword evidence="6 12" id="KW-0418">Kinase</keyword>
<dbReference type="GO" id="GO:0016301">
    <property type="term" value="F:kinase activity"/>
    <property type="evidence" value="ECO:0007669"/>
    <property type="project" value="UniProtKB-KW"/>
</dbReference>
<dbReference type="SUPFAM" id="SSF53271">
    <property type="entry name" value="PRTase-like"/>
    <property type="match status" value="1"/>
</dbReference>
<dbReference type="GO" id="GO:0002189">
    <property type="term" value="C:ribose phosphate diphosphokinase complex"/>
    <property type="evidence" value="ECO:0007669"/>
    <property type="project" value="TreeGrafter"/>
</dbReference>
<evidence type="ECO:0000313" key="14">
    <source>
        <dbReference type="EMBL" id="SFF10283.1"/>
    </source>
</evidence>
<gene>
    <name evidence="12" type="primary">prs</name>
    <name evidence="14" type="ORF">SAMN02745121_06924</name>
</gene>
<dbReference type="UniPathway" id="UPA00087">
    <property type="reaction ID" value="UER00172"/>
</dbReference>
<dbReference type="NCBIfam" id="TIGR01251">
    <property type="entry name" value="ribP_PPkin"/>
    <property type="match status" value="1"/>
</dbReference>
<keyword evidence="4 12" id="KW-0545">Nucleotide biosynthesis</keyword>
<dbReference type="GO" id="GO:0005737">
    <property type="term" value="C:cytoplasm"/>
    <property type="evidence" value="ECO:0007669"/>
    <property type="project" value="UniProtKB-SubCell"/>
</dbReference>
<dbReference type="GO" id="GO:0009156">
    <property type="term" value="P:ribonucleoside monophosphate biosynthetic process"/>
    <property type="evidence" value="ECO:0007669"/>
    <property type="project" value="InterPro"/>
</dbReference>
<dbReference type="PANTHER" id="PTHR10210:SF41">
    <property type="entry name" value="RIBOSE-PHOSPHATE PYROPHOSPHOKINASE 1, CHLOROPLASTIC"/>
    <property type="match status" value="1"/>
</dbReference>
<evidence type="ECO:0000256" key="6">
    <source>
        <dbReference type="ARBA" id="ARBA00022777"/>
    </source>
</evidence>
<evidence type="ECO:0000256" key="3">
    <source>
        <dbReference type="ARBA" id="ARBA00022723"/>
    </source>
</evidence>
<feature type="active site" evidence="12">
    <location>
        <position position="195"/>
    </location>
</feature>
<dbReference type="RefSeq" id="WP_096332286.1">
    <property type="nucleotide sequence ID" value="NZ_FOMX01000029.1"/>
</dbReference>
<dbReference type="InterPro" id="IPR000842">
    <property type="entry name" value="PRib_PP_synth_CS"/>
</dbReference>
<comment type="cofactor">
    <cofactor evidence="12">
        <name>Mg(2+)</name>
        <dbReference type="ChEBI" id="CHEBI:18420"/>
    </cofactor>
    <text evidence="12">Binds 2 Mg(2+) ions per subunit.</text>
</comment>
<dbReference type="NCBIfam" id="NF002320">
    <property type="entry name" value="PRK01259.1"/>
    <property type="match status" value="1"/>
</dbReference>
<evidence type="ECO:0000256" key="9">
    <source>
        <dbReference type="ARBA" id="ARBA00049535"/>
    </source>
</evidence>
<keyword evidence="15" id="KW-1185">Reference proteome</keyword>
<dbReference type="InterPro" id="IPR000836">
    <property type="entry name" value="PRTase_dom"/>
</dbReference>
<comment type="pathway">
    <text evidence="1 12">Metabolic intermediate biosynthesis; 5-phospho-alpha-D-ribose 1-diphosphate biosynthesis; 5-phospho-alpha-D-ribose 1-diphosphate from D-ribose 5-phosphate (route I): step 1/1.</text>
</comment>
<keyword evidence="2 12" id="KW-0808">Transferase</keyword>
<dbReference type="GO" id="GO:0006164">
    <property type="term" value="P:purine nucleotide biosynthetic process"/>
    <property type="evidence" value="ECO:0007669"/>
    <property type="project" value="TreeGrafter"/>
</dbReference>
<dbReference type="Pfam" id="PF13793">
    <property type="entry name" value="Pribosyltran_N"/>
    <property type="match status" value="1"/>
</dbReference>
<dbReference type="GO" id="GO:0006015">
    <property type="term" value="P:5-phosphoribose 1-diphosphate biosynthetic process"/>
    <property type="evidence" value="ECO:0007669"/>
    <property type="project" value="UniProtKB-UniRule"/>
</dbReference>
<comment type="function">
    <text evidence="10 12">Involved in the biosynthesis of the central metabolite phospho-alpha-D-ribosyl-1-pyrophosphate (PRPP) via the transfer of pyrophosphoryl group from ATP to 1-hydroxyl of ribose-5-phosphate (Rib-5-P).</text>
</comment>
<feature type="binding site" evidence="12">
    <location>
        <position position="172"/>
    </location>
    <ligand>
        <name>Mg(2+)</name>
        <dbReference type="ChEBI" id="CHEBI:18420"/>
    </ligand>
</feature>
<feature type="binding site" evidence="12">
    <location>
        <begin position="225"/>
        <end position="229"/>
    </location>
    <ligand>
        <name>D-ribose 5-phosphate</name>
        <dbReference type="ChEBI" id="CHEBI:78346"/>
    </ligand>
</feature>
<feature type="binding site" evidence="12">
    <location>
        <begin position="97"/>
        <end position="98"/>
    </location>
    <ligand>
        <name>ATP</name>
        <dbReference type="ChEBI" id="CHEBI:30616"/>
    </ligand>
</feature>
<dbReference type="AlphaFoldDB" id="A0A1I2FZD6"/>
<comment type="subcellular location">
    <subcellularLocation>
        <location evidence="12">Cytoplasm</location>
    </subcellularLocation>
</comment>
<keyword evidence="7 12" id="KW-0067">ATP-binding</keyword>
<dbReference type="Gene3D" id="3.40.50.2020">
    <property type="match status" value="2"/>
</dbReference>
<evidence type="ECO:0000256" key="4">
    <source>
        <dbReference type="ARBA" id="ARBA00022727"/>
    </source>
</evidence>
<keyword evidence="8 12" id="KW-0460">Magnesium</keyword>
<organism evidence="14 15">
    <name type="scientific">Nannocystis exedens</name>
    <dbReference type="NCBI Taxonomy" id="54"/>
    <lineage>
        <taxon>Bacteria</taxon>
        <taxon>Pseudomonadati</taxon>
        <taxon>Myxococcota</taxon>
        <taxon>Polyangia</taxon>
        <taxon>Nannocystales</taxon>
        <taxon>Nannocystaceae</taxon>
        <taxon>Nannocystis</taxon>
    </lineage>
</organism>
<comment type="catalytic activity">
    <reaction evidence="9 12">
        <text>D-ribose 5-phosphate + ATP = 5-phospho-alpha-D-ribose 1-diphosphate + AMP + H(+)</text>
        <dbReference type="Rhea" id="RHEA:15609"/>
        <dbReference type="ChEBI" id="CHEBI:15378"/>
        <dbReference type="ChEBI" id="CHEBI:30616"/>
        <dbReference type="ChEBI" id="CHEBI:58017"/>
        <dbReference type="ChEBI" id="CHEBI:78346"/>
        <dbReference type="ChEBI" id="CHEBI:456215"/>
        <dbReference type="EC" id="2.7.6.1"/>
    </reaction>
</comment>
<sequence length="315" mass="34123">MNKTFTIFGGNSNTALTAELCDHLGISQGRARAERFSDGEIFVEIGENVRGVNCFIMQSTCSPPNRNLMELLIMIDALKRASAGSIVALMPYFGYARQDRKVKPRTPISAKLVADLLTAAGADRVLAVDLHAGQIQGFFNIPFDHLVATPVFRDLLKLEGLRGQEVVVVSPDAGGVERARLYSKLLDCPLAIIDKRRDGPNVSQVMHLIGDVAGKRAILVDDIIDTAGTLCNAAEAVLKAGATEVYAVATHGVFSGPAMERINKSVIKRIWVTNSCPQEDRLARCDRLTVVSLGPLLAEAVKRIHHGDSISSLFY</sequence>
<feature type="domain" description="Ribose-phosphate pyrophosphokinase N-terminal" evidence="13">
    <location>
        <begin position="6"/>
        <end position="121"/>
    </location>
</feature>
<evidence type="ECO:0000256" key="8">
    <source>
        <dbReference type="ARBA" id="ARBA00022842"/>
    </source>
</evidence>
<feature type="binding site" evidence="12">
    <location>
        <position position="131"/>
    </location>
    <ligand>
        <name>Mg(2+)</name>
        <dbReference type="ChEBI" id="CHEBI:18420"/>
    </ligand>
</feature>
<evidence type="ECO:0000256" key="1">
    <source>
        <dbReference type="ARBA" id="ARBA00004996"/>
    </source>
</evidence>
<dbReference type="InterPro" id="IPR037515">
    <property type="entry name" value="Rib-P_diPkinase_bac"/>
</dbReference>
<feature type="binding site" evidence="12">
    <location>
        <position position="221"/>
    </location>
    <ligand>
        <name>D-ribose 5-phosphate</name>
        <dbReference type="ChEBI" id="CHEBI:78346"/>
    </ligand>
</feature>
<dbReference type="PROSITE" id="PS00114">
    <property type="entry name" value="PRPP_SYNTHASE"/>
    <property type="match status" value="1"/>
</dbReference>
<dbReference type="STRING" id="54.SAMN02745121_06924"/>
<evidence type="ECO:0000256" key="5">
    <source>
        <dbReference type="ARBA" id="ARBA00022741"/>
    </source>
</evidence>
<evidence type="ECO:0000259" key="13">
    <source>
        <dbReference type="Pfam" id="PF13793"/>
    </source>
</evidence>
<keyword evidence="5 12" id="KW-0547">Nucleotide-binding</keyword>
<dbReference type="HAMAP" id="MF_00583_B">
    <property type="entry name" value="RibP_PPkinase_B"/>
    <property type="match status" value="1"/>
</dbReference>
<dbReference type="CDD" id="cd06223">
    <property type="entry name" value="PRTases_typeI"/>
    <property type="match status" value="1"/>
</dbReference>
<dbReference type="Proteomes" id="UP000199400">
    <property type="component" value="Unassembled WGS sequence"/>
</dbReference>
<dbReference type="InterPro" id="IPR005946">
    <property type="entry name" value="Rib-P_diPkinase"/>
</dbReference>
<dbReference type="GO" id="GO:0005524">
    <property type="term" value="F:ATP binding"/>
    <property type="evidence" value="ECO:0007669"/>
    <property type="project" value="UniProtKB-KW"/>
</dbReference>
<proteinExistence type="inferred from homology"/>
<dbReference type="GO" id="GO:0004749">
    <property type="term" value="F:ribose phosphate diphosphokinase activity"/>
    <property type="evidence" value="ECO:0007669"/>
    <property type="project" value="UniProtKB-UniRule"/>
</dbReference>
<evidence type="ECO:0000256" key="10">
    <source>
        <dbReference type="ARBA" id="ARBA00054914"/>
    </source>
</evidence>
<dbReference type="SMART" id="SM01400">
    <property type="entry name" value="Pribosyltran_N"/>
    <property type="match status" value="1"/>
</dbReference>
<comment type="subunit">
    <text evidence="12">Homohexamer.</text>
</comment>
<evidence type="ECO:0000256" key="7">
    <source>
        <dbReference type="ARBA" id="ARBA00022840"/>
    </source>
</evidence>